<dbReference type="Proteomes" id="UP000580250">
    <property type="component" value="Unassembled WGS sequence"/>
</dbReference>
<proteinExistence type="inferred from homology"/>
<dbReference type="EMBL" id="CAJEWN010003982">
    <property type="protein sequence ID" value="CAD2209036.1"/>
    <property type="molecule type" value="Genomic_DNA"/>
</dbReference>
<keyword evidence="8" id="KW-0206">Cytoskeleton</keyword>
<gene>
    <name evidence="11" type="ORF">MENT_LOCUS63141</name>
</gene>
<keyword evidence="6" id="KW-0547">Nucleotide-binding</keyword>
<evidence type="ECO:0000256" key="1">
    <source>
        <dbReference type="ARBA" id="ARBA00001946"/>
    </source>
</evidence>
<dbReference type="OrthoDB" id="6073114at2759"/>
<sequence length="78" mass="9504">MFEKIRTNRKKQIIFFIAMFRRKAFLHWYTGEGMDEMEFTEAESNMNDLVSEYQQYQDATADDEGEFEEHEEPEHDIE</sequence>
<feature type="compositionally biased region" description="Acidic residues" evidence="10">
    <location>
        <begin position="60"/>
        <end position="71"/>
    </location>
</feature>
<feature type="region of interest" description="Disordered" evidence="10">
    <location>
        <begin position="57"/>
        <end position="78"/>
    </location>
</feature>
<keyword evidence="7" id="KW-0342">GTP-binding</keyword>
<comment type="function">
    <text evidence="9">Tubulin is the major constituent of microtubules, a cylinder consisting of laterally associated linear protofilaments composed of alpha- and beta-tubulin heterodimers. Microtubules grow by the addition of GTP-tubulin dimers to the microtubule end, where a stabilizing cap forms. Below the cap, tubulin dimers are in GDP-bound state, owing to GTPase activity of alpha-tubulin.</text>
</comment>
<reference evidence="11 12" key="1">
    <citation type="submission" date="2020-08" db="EMBL/GenBank/DDBJ databases">
        <authorList>
            <person name="Koutsovoulos G."/>
            <person name="Danchin GJ E."/>
        </authorList>
    </citation>
    <scope>NUCLEOTIDE SEQUENCE [LARGE SCALE GENOMIC DNA]</scope>
</reference>
<evidence type="ECO:0000256" key="9">
    <source>
        <dbReference type="ARBA" id="ARBA00034296"/>
    </source>
</evidence>
<keyword evidence="5" id="KW-0493">Microtubule</keyword>
<evidence type="ECO:0000256" key="7">
    <source>
        <dbReference type="ARBA" id="ARBA00023134"/>
    </source>
</evidence>
<dbReference type="PANTHER" id="PTHR36527">
    <property type="entry name" value="OS01G0282866 PROTEIN"/>
    <property type="match status" value="1"/>
</dbReference>
<comment type="cofactor">
    <cofactor evidence="1">
        <name>Mg(2+)</name>
        <dbReference type="ChEBI" id="CHEBI:18420"/>
    </cofactor>
</comment>
<dbReference type="GO" id="GO:0005874">
    <property type="term" value="C:microtubule"/>
    <property type="evidence" value="ECO:0007669"/>
    <property type="project" value="UniProtKB-KW"/>
</dbReference>
<accession>A0A6V7YBZ2</accession>
<dbReference type="FunFam" id="1.10.287.600:FF:000006">
    <property type="entry name" value="Tubulin beta chain"/>
    <property type="match status" value="1"/>
</dbReference>
<evidence type="ECO:0000256" key="3">
    <source>
        <dbReference type="ARBA" id="ARBA00009636"/>
    </source>
</evidence>
<comment type="similarity">
    <text evidence="3">Belongs to the tubulin family.</text>
</comment>
<evidence type="ECO:0000256" key="6">
    <source>
        <dbReference type="ARBA" id="ARBA00022741"/>
    </source>
</evidence>
<dbReference type="AlphaFoldDB" id="A0A6V7YBZ2"/>
<comment type="subcellular location">
    <subcellularLocation>
        <location evidence="2">Cytoplasm</location>
        <location evidence="2">Cytoskeleton</location>
    </subcellularLocation>
</comment>
<comment type="caution">
    <text evidence="11">The sequence shown here is derived from an EMBL/GenBank/DDBJ whole genome shotgun (WGS) entry which is preliminary data.</text>
</comment>
<dbReference type="InterPro" id="IPR023123">
    <property type="entry name" value="Tubulin_C"/>
</dbReference>
<name>A0A6V7YBZ2_MELEN</name>
<organism evidence="11 12">
    <name type="scientific">Meloidogyne enterolobii</name>
    <name type="common">Root-knot nematode worm</name>
    <name type="synonym">Meloidogyne mayaguensis</name>
    <dbReference type="NCBI Taxonomy" id="390850"/>
    <lineage>
        <taxon>Eukaryota</taxon>
        <taxon>Metazoa</taxon>
        <taxon>Ecdysozoa</taxon>
        <taxon>Nematoda</taxon>
        <taxon>Chromadorea</taxon>
        <taxon>Rhabditida</taxon>
        <taxon>Tylenchina</taxon>
        <taxon>Tylenchomorpha</taxon>
        <taxon>Tylenchoidea</taxon>
        <taxon>Meloidogynidae</taxon>
        <taxon>Meloidogyninae</taxon>
        <taxon>Meloidogyne</taxon>
    </lineage>
</organism>
<dbReference type="GO" id="GO:0005525">
    <property type="term" value="F:GTP binding"/>
    <property type="evidence" value="ECO:0007669"/>
    <property type="project" value="UniProtKB-KW"/>
</dbReference>
<evidence type="ECO:0000256" key="8">
    <source>
        <dbReference type="ARBA" id="ARBA00023212"/>
    </source>
</evidence>
<keyword evidence="4" id="KW-0963">Cytoplasm</keyword>
<evidence type="ECO:0000256" key="4">
    <source>
        <dbReference type="ARBA" id="ARBA00022490"/>
    </source>
</evidence>
<dbReference type="PANTHER" id="PTHR36527:SF5">
    <property type="entry name" value="TUBULIN_FTSZ GTPASE DOMAIN-CONTAINING PROTEIN"/>
    <property type="match status" value="1"/>
</dbReference>
<evidence type="ECO:0000256" key="2">
    <source>
        <dbReference type="ARBA" id="ARBA00004245"/>
    </source>
</evidence>
<dbReference type="SUPFAM" id="SSF55307">
    <property type="entry name" value="Tubulin C-terminal domain-like"/>
    <property type="match status" value="1"/>
</dbReference>
<evidence type="ECO:0000313" key="11">
    <source>
        <dbReference type="EMBL" id="CAD2209036.1"/>
    </source>
</evidence>
<evidence type="ECO:0000256" key="5">
    <source>
        <dbReference type="ARBA" id="ARBA00022701"/>
    </source>
</evidence>
<evidence type="ECO:0000256" key="10">
    <source>
        <dbReference type="SAM" id="MobiDB-lite"/>
    </source>
</evidence>
<protein>
    <submittedName>
        <fullName evidence="11">Uncharacterized protein</fullName>
    </submittedName>
</protein>
<dbReference type="InterPro" id="IPR008280">
    <property type="entry name" value="Tub_FtsZ_C"/>
</dbReference>
<dbReference type="Gene3D" id="1.10.287.600">
    <property type="entry name" value="Helix hairpin bin"/>
    <property type="match status" value="1"/>
</dbReference>
<evidence type="ECO:0000313" key="12">
    <source>
        <dbReference type="Proteomes" id="UP000580250"/>
    </source>
</evidence>